<keyword evidence="2" id="KW-1185">Reference proteome</keyword>
<dbReference type="AlphaFoldDB" id="E8ZI88"/>
<dbReference type="OrthoDB" id="8685801at2"/>
<accession>E8ZI88</accession>
<gene>
    <name evidence="1" type="ordered locus">HF1_08510</name>
</gene>
<dbReference type="HOGENOM" id="CLU_119971_0_0_14"/>
<evidence type="ECO:0000313" key="1">
    <source>
        <dbReference type="EMBL" id="CBY92859.1"/>
    </source>
</evidence>
<proteinExistence type="predicted"/>
<organism evidence="1 2">
    <name type="scientific">Mycoplasma haemofelis (strain Langford 1)</name>
    <name type="common">Haemobartonella felis</name>
    <dbReference type="NCBI Taxonomy" id="941640"/>
    <lineage>
        <taxon>Bacteria</taxon>
        <taxon>Bacillati</taxon>
        <taxon>Mycoplasmatota</taxon>
        <taxon>Mollicutes</taxon>
        <taxon>Mycoplasmataceae</taxon>
        <taxon>Mycoplasma</taxon>
    </lineage>
</organism>
<evidence type="ECO:0000313" key="2">
    <source>
        <dbReference type="Proteomes" id="UP000008637"/>
    </source>
</evidence>
<dbReference type="KEGG" id="mha:HF1_08510"/>
<dbReference type="EMBL" id="FR773153">
    <property type="protein sequence ID" value="CBY92859.1"/>
    <property type="molecule type" value="Genomic_DNA"/>
</dbReference>
<name>E8ZI88_MYCHL</name>
<dbReference type="Proteomes" id="UP000008637">
    <property type="component" value="Chromosome"/>
</dbReference>
<reference evidence="1 2" key="1">
    <citation type="journal article" date="2011" name="J. Bacteriol.">
        <title>Complete genome sequence of Mycoplasma haemofelis, a hemotropic mycoplasma.</title>
        <authorList>
            <person name="Barker E.N."/>
            <person name="Helps C.R."/>
            <person name="Peters I.R."/>
            <person name="Darby A.C."/>
            <person name="Radford A.D."/>
            <person name="Tasker S."/>
        </authorList>
    </citation>
    <scope>NUCLEOTIDE SEQUENCE [LARGE SCALE GENOMIC DNA]</scope>
    <source>
        <strain evidence="1 2">Langford 1</strain>
    </source>
</reference>
<sequence>MSKTIALGSLAGVGGTGVLGYGAYTMMQPSNVKEVLIKNNFKLTSDLSGTALSDAWTKVLETYKVEATSDTKIREEEITSKDIEEWCLSSLKVKVNDKHYESTYSKASKWCVIYTTISEKLKSENKAISTNDTNLKSKYDSMPEHLKTSILNGADSNKAGEKTKEWCGQNSKRSFLGSHDTHYQNLISYCLAV</sequence>
<protein>
    <submittedName>
        <fullName evidence="1">Uncharacterized protein</fullName>
    </submittedName>
</protein>